<dbReference type="PANTHER" id="PTHR37826">
    <property type="entry name" value="FLOTILLIN BAND_7_5 DOMAIN PROTEIN"/>
    <property type="match status" value="1"/>
</dbReference>
<gene>
    <name evidence="3" type="ORF">CE91St30_30940</name>
</gene>
<dbReference type="Proteomes" id="UP001320544">
    <property type="component" value="Chromosome"/>
</dbReference>
<accession>A0ABN6MIE5</accession>
<protein>
    <submittedName>
        <fullName evidence="3">Virion core protein</fullName>
    </submittedName>
</protein>
<evidence type="ECO:0000259" key="1">
    <source>
        <dbReference type="Pfam" id="PF09851"/>
    </source>
</evidence>
<organism evidence="3 4">
    <name type="scientific">Raoultibacter timonensis</name>
    <dbReference type="NCBI Taxonomy" id="1907662"/>
    <lineage>
        <taxon>Bacteria</taxon>
        <taxon>Bacillati</taxon>
        <taxon>Actinomycetota</taxon>
        <taxon>Coriobacteriia</taxon>
        <taxon>Eggerthellales</taxon>
        <taxon>Eggerthellaceae</taxon>
        <taxon>Raoultibacter</taxon>
    </lineage>
</organism>
<dbReference type="Pfam" id="PF09851">
    <property type="entry name" value="SHOCT"/>
    <property type="match status" value="1"/>
</dbReference>
<dbReference type="PANTHER" id="PTHR37826:SF2">
    <property type="entry name" value="ZINC-RIBBON DOMAIN-CONTAINING PROTEIN"/>
    <property type="match status" value="1"/>
</dbReference>
<keyword evidence="4" id="KW-1185">Reference proteome</keyword>
<proteinExistence type="predicted"/>
<evidence type="ECO:0000259" key="2">
    <source>
        <dbReference type="Pfam" id="PF13421"/>
    </source>
</evidence>
<dbReference type="RefSeq" id="WP_102380171.1">
    <property type="nucleotide sequence ID" value="NZ_AP025564.1"/>
</dbReference>
<dbReference type="Pfam" id="PF13421">
    <property type="entry name" value="Band_7_1"/>
    <property type="match status" value="1"/>
</dbReference>
<reference evidence="3 4" key="1">
    <citation type="submission" date="2022-01" db="EMBL/GenBank/DDBJ databases">
        <title>Novel bile acid biosynthetic pathways are enriched in the microbiome of centenarians.</title>
        <authorList>
            <person name="Sato Y."/>
            <person name="Atarashi K."/>
            <person name="Plichta R.D."/>
            <person name="Arai Y."/>
            <person name="Sasajima S."/>
            <person name="Kearney M.S."/>
            <person name="Suda W."/>
            <person name="Takeshita K."/>
            <person name="Sasaki T."/>
            <person name="Okamoto S."/>
            <person name="Skelly N.A."/>
            <person name="Okamura Y."/>
            <person name="Vlamakis H."/>
            <person name="Li Y."/>
            <person name="Tanoue T."/>
            <person name="Takei H."/>
            <person name="Nittono H."/>
            <person name="Narushima S."/>
            <person name="Irie J."/>
            <person name="Itoh H."/>
            <person name="Moriya K."/>
            <person name="Sugiura Y."/>
            <person name="Suematsu M."/>
            <person name="Moritoki N."/>
            <person name="Shibata S."/>
            <person name="Littman R.D."/>
            <person name="Fischbach A.M."/>
            <person name="Uwamino Y."/>
            <person name="Inoue T."/>
            <person name="Honda A."/>
            <person name="Hattori M."/>
            <person name="Murai T."/>
            <person name="Xavier J.R."/>
            <person name="Hirose N."/>
            <person name="Honda K."/>
        </authorList>
    </citation>
    <scope>NUCLEOTIDE SEQUENCE [LARGE SCALE GENOMIC DNA]</scope>
    <source>
        <strain evidence="3 4">CE91-St30</strain>
    </source>
</reference>
<sequence length="398" mass="42201">MGFFKAFSGALGGAMADQWRDFYTVPSGLSGTVGVCSAVRSGANAQRSSNDSGSDFIITNGSLILVPEGFALITMENGAVTGFVSDPGGYQWTSDNINARSFFADSGFVDAVVKQSWDRFKYGGPPAAAQVALFVNLKEIPNNKFGTQSEIYWDDAFLNTQVGARAHGTYTLKIVDPILFLKSFVPVQYYAPGGFPFYFSDLNNAAANQLFSEVVGSLASAFSVYANAGDKQNRITNIQGDAVGFAQSLSQAVEQSYHWRYDRGLQIVKAAIMAIDYDETTKALLAKVQQADALMGARGNANLQASFADGLRAAGENPDGGALGMGFMGMGMQGAAGAVGAMQQPNQAPGYSVSQPQQADAAAAEDPYERLAKLKNLFDQGVISQEEFEAAKAKVLGI</sequence>
<evidence type="ECO:0000313" key="4">
    <source>
        <dbReference type="Proteomes" id="UP001320544"/>
    </source>
</evidence>
<evidence type="ECO:0000313" key="3">
    <source>
        <dbReference type="EMBL" id="BDE97761.1"/>
    </source>
</evidence>
<dbReference type="InterPro" id="IPR033880">
    <property type="entry name" value="SPFH_YdjI"/>
</dbReference>
<dbReference type="InterPro" id="IPR018649">
    <property type="entry name" value="SHOCT"/>
</dbReference>
<dbReference type="EMBL" id="AP025564">
    <property type="protein sequence ID" value="BDE97761.1"/>
    <property type="molecule type" value="Genomic_DNA"/>
</dbReference>
<dbReference type="CDD" id="cd03408">
    <property type="entry name" value="SPFH_like_u1"/>
    <property type="match status" value="1"/>
</dbReference>
<feature type="domain" description="SPFH" evidence="2">
    <location>
        <begin position="58"/>
        <end position="185"/>
    </location>
</feature>
<name>A0ABN6MIE5_9ACTN</name>
<feature type="domain" description="SHOCT" evidence="1">
    <location>
        <begin position="369"/>
        <end position="396"/>
    </location>
</feature>